<comment type="caution">
    <text evidence="1">The sequence shown here is derived from an EMBL/GenBank/DDBJ whole genome shotgun (WGS) entry which is preliminary data.</text>
</comment>
<protein>
    <submittedName>
        <fullName evidence="1">Uncharacterized protein</fullName>
    </submittedName>
</protein>
<dbReference type="EMBL" id="BMNZ01000001">
    <property type="protein sequence ID" value="GGM85555.1"/>
    <property type="molecule type" value="Genomic_DNA"/>
</dbReference>
<sequence>MAHTPANHRVRVRFTCHGGHDHELCVQIRREVHPDLRCQAQQSDGYGYSSGGTGCTLPAELPELVERELQDHFQESRRRGWVLIAA</sequence>
<keyword evidence="2" id="KW-1185">Reference proteome</keyword>
<organism evidence="1 2">
    <name type="scientific">Terrabacter tumescens</name>
    <dbReference type="NCBI Taxonomy" id="60443"/>
    <lineage>
        <taxon>Bacteria</taxon>
        <taxon>Bacillati</taxon>
        <taxon>Actinomycetota</taxon>
        <taxon>Actinomycetes</taxon>
        <taxon>Micrococcales</taxon>
        <taxon>Intrasporangiaceae</taxon>
        <taxon>Terrabacter</taxon>
    </lineage>
</organism>
<reference evidence="2" key="1">
    <citation type="journal article" date="2019" name="Int. J. Syst. Evol. Microbiol.">
        <title>The Global Catalogue of Microorganisms (GCM) 10K type strain sequencing project: providing services to taxonomists for standard genome sequencing and annotation.</title>
        <authorList>
            <consortium name="The Broad Institute Genomics Platform"/>
            <consortium name="The Broad Institute Genome Sequencing Center for Infectious Disease"/>
            <person name="Wu L."/>
            <person name="Ma J."/>
        </authorList>
    </citation>
    <scope>NUCLEOTIDE SEQUENCE [LARGE SCALE GENOMIC DNA]</scope>
    <source>
        <strain evidence="2">JCM 1365</strain>
    </source>
</reference>
<evidence type="ECO:0000313" key="2">
    <source>
        <dbReference type="Proteomes" id="UP000623461"/>
    </source>
</evidence>
<gene>
    <name evidence="1" type="ORF">GCM10009721_07820</name>
</gene>
<name>A0ABQ2HLU8_9MICO</name>
<evidence type="ECO:0000313" key="1">
    <source>
        <dbReference type="EMBL" id="GGM85555.1"/>
    </source>
</evidence>
<proteinExistence type="predicted"/>
<accession>A0ABQ2HLU8</accession>
<dbReference type="Proteomes" id="UP000623461">
    <property type="component" value="Unassembled WGS sequence"/>
</dbReference>